<comment type="subcellular location">
    <subcellularLocation>
        <location evidence="1">Membrane</location>
        <topology evidence="1">Multi-pass membrane protein</topology>
    </subcellularLocation>
</comment>
<organism evidence="6 7">
    <name type="scientific">Lophiostoma macrostomum CBS 122681</name>
    <dbReference type="NCBI Taxonomy" id="1314788"/>
    <lineage>
        <taxon>Eukaryota</taxon>
        <taxon>Fungi</taxon>
        <taxon>Dikarya</taxon>
        <taxon>Ascomycota</taxon>
        <taxon>Pezizomycotina</taxon>
        <taxon>Dothideomycetes</taxon>
        <taxon>Pleosporomycetidae</taxon>
        <taxon>Pleosporales</taxon>
        <taxon>Lophiostomataceae</taxon>
        <taxon>Lophiostoma</taxon>
    </lineage>
</organism>
<dbReference type="Proteomes" id="UP000799324">
    <property type="component" value="Unassembled WGS sequence"/>
</dbReference>
<keyword evidence="4" id="KW-0732">Signal</keyword>
<dbReference type="Gene3D" id="3.10.28.10">
    <property type="entry name" value="Homing endonucleases"/>
    <property type="match status" value="1"/>
</dbReference>
<dbReference type="InterPro" id="IPR036257">
    <property type="entry name" value="Cyt_c_oxidase_su2_TM_sf"/>
</dbReference>
<dbReference type="GO" id="GO:0022900">
    <property type="term" value="P:electron transport chain"/>
    <property type="evidence" value="ECO:0007669"/>
    <property type="project" value="InterPro"/>
</dbReference>
<dbReference type="InterPro" id="IPR027434">
    <property type="entry name" value="Homing_endonucl"/>
</dbReference>
<evidence type="ECO:0000259" key="5">
    <source>
        <dbReference type="PROSITE" id="PS50999"/>
    </source>
</evidence>
<dbReference type="SUPFAM" id="SSF81464">
    <property type="entry name" value="Cytochrome c oxidase subunit II-like, transmembrane region"/>
    <property type="match status" value="1"/>
</dbReference>
<name>A0A6A6SHZ0_9PLEO</name>
<feature type="chain" id="PRO_5025434088" description="Cytochrome oxidase subunit II transmembrane region profile domain-containing protein" evidence="4">
    <location>
        <begin position="17"/>
        <end position="128"/>
    </location>
</feature>
<dbReference type="EMBL" id="MU004816">
    <property type="protein sequence ID" value="KAF2646992.1"/>
    <property type="molecule type" value="Genomic_DNA"/>
</dbReference>
<dbReference type="GO" id="GO:0016020">
    <property type="term" value="C:membrane"/>
    <property type="evidence" value="ECO:0007669"/>
    <property type="project" value="UniProtKB-SubCell"/>
</dbReference>
<evidence type="ECO:0000313" key="6">
    <source>
        <dbReference type="EMBL" id="KAF2646992.1"/>
    </source>
</evidence>
<reference evidence="6" key="1">
    <citation type="journal article" date="2020" name="Stud. Mycol.">
        <title>101 Dothideomycetes genomes: a test case for predicting lifestyles and emergence of pathogens.</title>
        <authorList>
            <person name="Haridas S."/>
            <person name="Albert R."/>
            <person name="Binder M."/>
            <person name="Bloem J."/>
            <person name="Labutti K."/>
            <person name="Salamov A."/>
            <person name="Andreopoulos B."/>
            <person name="Baker S."/>
            <person name="Barry K."/>
            <person name="Bills G."/>
            <person name="Bluhm B."/>
            <person name="Cannon C."/>
            <person name="Castanera R."/>
            <person name="Culley D."/>
            <person name="Daum C."/>
            <person name="Ezra D."/>
            <person name="Gonzalez J."/>
            <person name="Henrissat B."/>
            <person name="Kuo A."/>
            <person name="Liang C."/>
            <person name="Lipzen A."/>
            <person name="Lutzoni F."/>
            <person name="Magnuson J."/>
            <person name="Mondo S."/>
            <person name="Nolan M."/>
            <person name="Ohm R."/>
            <person name="Pangilinan J."/>
            <person name="Park H.-J."/>
            <person name="Ramirez L."/>
            <person name="Alfaro M."/>
            <person name="Sun H."/>
            <person name="Tritt A."/>
            <person name="Yoshinaga Y."/>
            <person name="Zwiers L.-H."/>
            <person name="Turgeon B."/>
            <person name="Goodwin S."/>
            <person name="Spatafora J."/>
            <person name="Crous P."/>
            <person name="Grigoriev I."/>
        </authorList>
    </citation>
    <scope>NUCLEOTIDE SEQUENCE</scope>
    <source>
        <strain evidence="6">CBS 122681</strain>
    </source>
</reference>
<keyword evidence="2" id="KW-0812">Transmembrane</keyword>
<keyword evidence="7" id="KW-1185">Reference proteome</keyword>
<feature type="signal peptide" evidence="4">
    <location>
        <begin position="1"/>
        <end position="16"/>
    </location>
</feature>
<dbReference type="AlphaFoldDB" id="A0A6A6SHZ0"/>
<dbReference type="PROSITE" id="PS50999">
    <property type="entry name" value="COX2_TM"/>
    <property type="match status" value="1"/>
</dbReference>
<dbReference type="OrthoDB" id="5428677at2759"/>
<evidence type="ECO:0000256" key="4">
    <source>
        <dbReference type="SAM" id="SignalP"/>
    </source>
</evidence>
<keyword evidence="3" id="KW-0472">Membrane</keyword>
<evidence type="ECO:0000256" key="1">
    <source>
        <dbReference type="ARBA" id="ARBA00004141"/>
    </source>
</evidence>
<evidence type="ECO:0000256" key="2">
    <source>
        <dbReference type="ARBA" id="ARBA00022692"/>
    </source>
</evidence>
<evidence type="ECO:0000256" key="3">
    <source>
        <dbReference type="ARBA" id="ARBA00023136"/>
    </source>
</evidence>
<evidence type="ECO:0000313" key="7">
    <source>
        <dbReference type="Proteomes" id="UP000799324"/>
    </source>
</evidence>
<gene>
    <name evidence="6" type="ORF">K491DRAFT_745510</name>
</gene>
<accession>A0A6A6SHZ0</accession>
<protein>
    <recommendedName>
        <fullName evidence="5">Cytochrome oxidase subunit II transmembrane region profile domain-containing protein</fullName>
    </recommendedName>
</protein>
<sequence length="128" mass="14305">MALILVLIAFPSFKLLYLMDEVTDPSLSVLAEGYFLSGPKSHIFNKIEDTSVLTLTIAGLKNNIIKKIPPKHMFHTRVRAASRIGPHNLDVISVIVGSLLGDCYASKRSVEGTRLCYRQSTVHRDYLF</sequence>
<dbReference type="InterPro" id="IPR011759">
    <property type="entry name" value="Cyt_c_oxidase_su2_TM_dom"/>
</dbReference>
<dbReference type="SUPFAM" id="SSF55608">
    <property type="entry name" value="Homing endonucleases"/>
    <property type="match status" value="1"/>
</dbReference>
<proteinExistence type="predicted"/>
<feature type="domain" description="Cytochrome oxidase subunit II transmembrane region profile" evidence="5">
    <location>
        <begin position="1"/>
        <end position="23"/>
    </location>
</feature>